<evidence type="ECO:0000313" key="8">
    <source>
        <dbReference type="Proteomes" id="UP000198833"/>
    </source>
</evidence>
<dbReference type="Gene3D" id="3.40.50.1240">
    <property type="entry name" value="Phosphoglycerate mutase-like"/>
    <property type="match status" value="1"/>
</dbReference>
<evidence type="ECO:0000256" key="4">
    <source>
        <dbReference type="ARBA" id="ARBA00023235"/>
    </source>
</evidence>
<dbReference type="GO" id="GO:0004619">
    <property type="term" value="F:phosphoglycerate mutase activity"/>
    <property type="evidence" value="ECO:0007669"/>
    <property type="project" value="UniProtKB-EC"/>
</dbReference>
<evidence type="ECO:0000256" key="5">
    <source>
        <dbReference type="PIRSR" id="PIRSR613078-1"/>
    </source>
</evidence>
<dbReference type="Pfam" id="PF00300">
    <property type="entry name" value="His_Phos_1"/>
    <property type="match status" value="1"/>
</dbReference>
<gene>
    <name evidence="7" type="ORF">SAMN04488558_10439</name>
</gene>
<dbReference type="SUPFAM" id="SSF53254">
    <property type="entry name" value="Phosphoglycerate mutase-like"/>
    <property type="match status" value="1"/>
</dbReference>
<comment type="similarity">
    <text evidence="1">Belongs to the phosphoglycerate mutase family. BPG-dependent PGAM subfamily.</text>
</comment>
<dbReference type="InterPro" id="IPR029033">
    <property type="entry name" value="His_PPase_superfam"/>
</dbReference>
<dbReference type="Proteomes" id="UP000198833">
    <property type="component" value="Unassembled WGS sequence"/>
</dbReference>
<keyword evidence="8" id="KW-1185">Reference proteome</keyword>
<accession>A0A1H9CHQ9</accession>
<name>A0A1H9CHQ9_9LACT</name>
<dbReference type="STRING" id="89093.SAMN04488558_10439"/>
<dbReference type="SMART" id="SM00855">
    <property type="entry name" value="PGAM"/>
    <property type="match status" value="1"/>
</dbReference>
<keyword evidence="4" id="KW-0413">Isomerase</keyword>
<reference evidence="7 8" key="1">
    <citation type="submission" date="2016-10" db="EMBL/GenBank/DDBJ databases">
        <authorList>
            <person name="de Groot N.N."/>
        </authorList>
    </citation>
    <scope>NUCLEOTIDE SEQUENCE [LARGE SCALE GENOMIC DNA]</scope>
    <source>
        <strain evidence="7 8">DSM 15695</strain>
    </source>
</reference>
<dbReference type="RefSeq" id="WP_092571152.1">
    <property type="nucleotide sequence ID" value="NZ_FOEN01000004.1"/>
</dbReference>
<dbReference type="OrthoDB" id="9783269at2"/>
<proteinExistence type="inferred from homology"/>
<evidence type="ECO:0000256" key="1">
    <source>
        <dbReference type="ARBA" id="ARBA00006717"/>
    </source>
</evidence>
<dbReference type="GO" id="GO:0006096">
    <property type="term" value="P:glycolytic process"/>
    <property type="evidence" value="ECO:0007669"/>
    <property type="project" value="UniProtKB-KW"/>
</dbReference>
<evidence type="ECO:0000256" key="2">
    <source>
        <dbReference type="ARBA" id="ARBA00012028"/>
    </source>
</evidence>
<keyword evidence="3" id="KW-0324">Glycolysis</keyword>
<evidence type="ECO:0000256" key="6">
    <source>
        <dbReference type="PIRSR" id="PIRSR613078-2"/>
    </source>
</evidence>
<dbReference type="EC" id="5.4.2.11" evidence="2"/>
<feature type="active site" description="Proton donor/acceptor" evidence="5">
    <location>
        <position position="84"/>
    </location>
</feature>
<evidence type="ECO:0000256" key="3">
    <source>
        <dbReference type="ARBA" id="ARBA00023152"/>
    </source>
</evidence>
<organism evidence="7 8">
    <name type="scientific">Ignavigranum ruoffiae</name>
    <dbReference type="NCBI Taxonomy" id="89093"/>
    <lineage>
        <taxon>Bacteria</taxon>
        <taxon>Bacillati</taxon>
        <taxon>Bacillota</taxon>
        <taxon>Bacilli</taxon>
        <taxon>Lactobacillales</taxon>
        <taxon>Aerococcaceae</taxon>
        <taxon>Ignavigranum</taxon>
    </lineage>
</organism>
<dbReference type="EMBL" id="FOEN01000004">
    <property type="protein sequence ID" value="SEQ00770.1"/>
    <property type="molecule type" value="Genomic_DNA"/>
</dbReference>
<dbReference type="InterPro" id="IPR013078">
    <property type="entry name" value="His_Pase_superF_clade-1"/>
</dbReference>
<protein>
    <recommendedName>
        <fullName evidence="2">phosphoglycerate mutase (2,3-diphosphoglycerate-dependent)</fullName>
        <ecNumber evidence="2">5.4.2.11</ecNumber>
    </recommendedName>
</protein>
<dbReference type="InterPro" id="IPR005952">
    <property type="entry name" value="Phosphogly_mut1"/>
</dbReference>
<sequence>MKVILARHTQTNYNYKKAYYGISDISINETGKKQAIRLGKLLKKIEKIDYMYLSTLKRTQETALIALNQCQHRPKTKSIKEFNERNFGIWEGKTANEVELLDNINWEIFLKKPFDAIPKKGESFYLYKRRVLLAWDKIIKSHEDRDTILFLLHLGVLRVIIKERIELDKNFWSIQIPQGKFLIYNIKRRD</sequence>
<dbReference type="AlphaFoldDB" id="A0A1H9CHQ9"/>
<feature type="binding site" evidence="6">
    <location>
        <position position="58"/>
    </location>
    <ligand>
        <name>substrate</name>
    </ligand>
</feature>
<feature type="binding site" evidence="6">
    <location>
        <begin position="7"/>
        <end position="14"/>
    </location>
    <ligand>
        <name>substrate</name>
    </ligand>
</feature>
<evidence type="ECO:0000313" key="7">
    <source>
        <dbReference type="EMBL" id="SEQ00770.1"/>
    </source>
</evidence>
<feature type="active site" description="Tele-phosphohistidine intermediate" evidence="5">
    <location>
        <position position="8"/>
    </location>
</feature>
<dbReference type="PANTHER" id="PTHR11931">
    <property type="entry name" value="PHOSPHOGLYCERATE MUTASE"/>
    <property type="match status" value="1"/>
</dbReference>
<dbReference type="CDD" id="cd07067">
    <property type="entry name" value="HP_PGM_like"/>
    <property type="match status" value="1"/>
</dbReference>